<protein>
    <submittedName>
        <fullName evidence="2">N-acetylmuramoyl-L-alanine amidase</fullName>
    </submittedName>
</protein>
<dbReference type="GO" id="GO:0003796">
    <property type="term" value="F:lysozyme activity"/>
    <property type="evidence" value="ECO:0007669"/>
    <property type="project" value="InterPro"/>
</dbReference>
<reference evidence="2 3" key="1">
    <citation type="submission" date="2016-06" db="EMBL/GenBank/DDBJ databases">
        <title>First insights into the genetic diversity and population structure of in the Bacillus cereus group bacteria from diverse marine environments.</title>
        <authorList>
            <person name="Liu Y."/>
            <person name="Lai Q."/>
            <person name="Shao Z."/>
        </authorList>
    </citation>
    <scope>NUCLEOTIDE SEQUENCE [LARGE SCALE GENOMIC DNA]</scope>
    <source>
        <strain evidence="2 3">N35-10-2</strain>
    </source>
</reference>
<dbReference type="Proteomes" id="UP000181873">
    <property type="component" value="Unassembled WGS sequence"/>
</dbReference>
<gene>
    <name evidence="2" type="ORF">BAU25_29275</name>
</gene>
<dbReference type="InterPro" id="IPR017853">
    <property type="entry name" value="GH"/>
</dbReference>
<dbReference type="GO" id="GO:0009253">
    <property type="term" value="P:peptidoglycan catabolic process"/>
    <property type="evidence" value="ECO:0007669"/>
    <property type="project" value="InterPro"/>
</dbReference>
<dbReference type="GO" id="GO:0016998">
    <property type="term" value="P:cell wall macromolecule catabolic process"/>
    <property type="evidence" value="ECO:0007669"/>
    <property type="project" value="InterPro"/>
</dbReference>
<dbReference type="SUPFAM" id="SSF51445">
    <property type="entry name" value="(Trans)glycosidases"/>
    <property type="match status" value="1"/>
</dbReference>
<dbReference type="PROSITE" id="PS51904">
    <property type="entry name" value="GLYCOSYL_HYDROL_F25_2"/>
    <property type="match status" value="1"/>
</dbReference>
<dbReference type="Pfam" id="PF01183">
    <property type="entry name" value="Glyco_hydro_25"/>
    <property type="match status" value="1"/>
</dbReference>
<comment type="similarity">
    <text evidence="1">Belongs to the glycosyl hydrolase 25 family.</text>
</comment>
<dbReference type="InterPro" id="IPR002053">
    <property type="entry name" value="Glyco_hydro_25"/>
</dbReference>
<sequence>MEMKKIADLSHHNNSINWAAASKELDLAIIRVQYGSRTIDKRYKEYVQGCKDYGVPFGHYAYGCYVSVQDAIVEANDFMARADKEAKFLVLDVEDDTLASCGAANLAKASQAFIDTCRAAGWKVGLYVSHHMYTSYGLNTVNADFLWIPRYGNKPAYSCDLWQYTETGSLAGVTGNVDLNYLNGEKSLEWFTGKGGAVGTPQPEGIGMARSIYWEGYGINYHDRPHGNYLGDFTTAAEVLYWDAYWGEDNDVWLDLGRSRWVKAEHYYWRPFKAISKFPEGYEVSYCDGIDGAHKGSINSKKPLTVFFRKEGWIDIGGNRWAPEKHFDIVDIR</sequence>
<comment type="caution">
    <text evidence="2">The sequence shown here is derived from an EMBL/GenBank/DDBJ whole genome shotgun (WGS) entry which is preliminary data.</text>
</comment>
<accession>A0A1J9UD99</accession>
<organism evidence="2 3">
    <name type="scientific">Bacillus albus</name>
    <dbReference type="NCBI Taxonomy" id="2026189"/>
    <lineage>
        <taxon>Bacteria</taxon>
        <taxon>Bacillati</taxon>
        <taxon>Bacillota</taxon>
        <taxon>Bacilli</taxon>
        <taxon>Bacillales</taxon>
        <taxon>Bacillaceae</taxon>
        <taxon>Bacillus</taxon>
        <taxon>Bacillus cereus group</taxon>
    </lineage>
</organism>
<evidence type="ECO:0000313" key="2">
    <source>
        <dbReference type="EMBL" id="OJD67283.1"/>
    </source>
</evidence>
<dbReference type="PANTHER" id="PTHR34135">
    <property type="entry name" value="LYSOZYME"/>
    <property type="match status" value="1"/>
</dbReference>
<dbReference type="PANTHER" id="PTHR34135:SF1">
    <property type="entry name" value="GLYCOSYL HYDROLASE FAMILY 25"/>
    <property type="match status" value="1"/>
</dbReference>
<dbReference type="Gene3D" id="3.20.20.80">
    <property type="entry name" value="Glycosidases"/>
    <property type="match status" value="1"/>
</dbReference>
<dbReference type="GO" id="GO:0016052">
    <property type="term" value="P:carbohydrate catabolic process"/>
    <property type="evidence" value="ECO:0007669"/>
    <property type="project" value="TreeGrafter"/>
</dbReference>
<name>A0A1J9UD99_9BACI</name>
<proteinExistence type="inferred from homology"/>
<evidence type="ECO:0000313" key="3">
    <source>
        <dbReference type="Proteomes" id="UP000181873"/>
    </source>
</evidence>
<dbReference type="EMBL" id="MAOE01000048">
    <property type="protein sequence ID" value="OJD67283.1"/>
    <property type="molecule type" value="Genomic_DNA"/>
</dbReference>
<dbReference type="AlphaFoldDB" id="A0A1J9UD99"/>
<evidence type="ECO:0000256" key="1">
    <source>
        <dbReference type="ARBA" id="ARBA00010646"/>
    </source>
</evidence>